<comment type="caution">
    <text evidence="4">The sequence shown here is derived from an EMBL/GenBank/DDBJ whole genome shotgun (WGS) entry which is preliminary data.</text>
</comment>
<proteinExistence type="predicted"/>
<evidence type="ECO:0000313" key="5">
    <source>
        <dbReference type="Proteomes" id="UP001501116"/>
    </source>
</evidence>
<feature type="signal peptide" evidence="2">
    <location>
        <begin position="1"/>
        <end position="19"/>
    </location>
</feature>
<keyword evidence="5" id="KW-1185">Reference proteome</keyword>
<dbReference type="EMBL" id="BAAANN010000014">
    <property type="protein sequence ID" value="GAA1964102.1"/>
    <property type="molecule type" value="Genomic_DNA"/>
</dbReference>
<feature type="chain" id="PRO_5046569097" evidence="2">
    <location>
        <begin position="20"/>
        <end position="581"/>
    </location>
</feature>
<gene>
    <name evidence="4" type="ORF">GCM10009754_39770</name>
</gene>
<evidence type="ECO:0000313" key="4">
    <source>
        <dbReference type="EMBL" id="GAA1964102.1"/>
    </source>
</evidence>
<name>A0ABN2R697_9PSEU</name>
<dbReference type="Proteomes" id="UP001501116">
    <property type="component" value="Unassembled WGS sequence"/>
</dbReference>
<dbReference type="SUPFAM" id="SSF82171">
    <property type="entry name" value="DPP6 N-terminal domain-like"/>
    <property type="match status" value="1"/>
</dbReference>
<evidence type="ECO:0000259" key="3">
    <source>
        <dbReference type="SMART" id="SM00909"/>
    </source>
</evidence>
<feature type="region of interest" description="Disordered" evidence="1">
    <location>
        <begin position="29"/>
        <end position="48"/>
    </location>
</feature>
<dbReference type="InterPro" id="IPR059026">
    <property type="entry name" value="LpqB_N"/>
</dbReference>
<evidence type="ECO:0000256" key="2">
    <source>
        <dbReference type="SAM" id="SignalP"/>
    </source>
</evidence>
<dbReference type="Pfam" id="PF10647">
    <property type="entry name" value="Gmad1"/>
    <property type="match status" value="1"/>
</dbReference>
<evidence type="ECO:0000256" key="1">
    <source>
        <dbReference type="SAM" id="MobiDB-lite"/>
    </source>
</evidence>
<reference evidence="4 5" key="1">
    <citation type="journal article" date="2019" name="Int. J. Syst. Evol. Microbiol.">
        <title>The Global Catalogue of Microorganisms (GCM) 10K type strain sequencing project: providing services to taxonomists for standard genome sequencing and annotation.</title>
        <authorList>
            <consortium name="The Broad Institute Genomics Platform"/>
            <consortium name="The Broad Institute Genome Sequencing Center for Infectious Disease"/>
            <person name="Wu L."/>
            <person name="Ma J."/>
        </authorList>
    </citation>
    <scope>NUCLEOTIDE SEQUENCE [LARGE SCALE GENOMIC DNA]</scope>
    <source>
        <strain evidence="4 5">JCM 14545</strain>
    </source>
</reference>
<dbReference type="InterPro" id="IPR019606">
    <property type="entry name" value="GerMN"/>
</dbReference>
<feature type="domain" description="GerMN" evidence="3">
    <location>
        <begin position="206"/>
        <end position="294"/>
    </location>
</feature>
<dbReference type="Pfam" id="PF10646">
    <property type="entry name" value="Germane"/>
    <property type="match status" value="1"/>
</dbReference>
<dbReference type="InterPro" id="IPR018910">
    <property type="entry name" value="LpqB_C"/>
</dbReference>
<protein>
    <submittedName>
        <fullName evidence="4">LpqB family beta-propeller domain-containing protein</fullName>
    </submittedName>
</protein>
<dbReference type="SMART" id="SM00909">
    <property type="entry name" value="Germane"/>
    <property type="match status" value="1"/>
</dbReference>
<dbReference type="RefSeq" id="WP_344420503.1">
    <property type="nucleotide sequence ID" value="NZ_BAAANN010000014.1"/>
</dbReference>
<dbReference type="PROSITE" id="PS51257">
    <property type="entry name" value="PROKAR_LIPOPROTEIN"/>
    <property type="match status" value="1"/>
</dbReference>
<accession>A0ABN2R697</accession>
<dbReference type="Pfam" id="PF25976">
    <property type="entry name" value="LpqB_N"/>
    <property type="match status" value="1"/>
</dbReference>
<organism evidence="4 5">
    <name type="scientific">Amycolatopsis minnesotensis</name>
    <dbReference type="NCBI Taxonomy" id="337894"/>
    <lineage>
        <taxon>Bacteria</taxon>
        <taxon>Bacillati</taxon>
        <taxon>Actinomycetota</taxon>
        <taxon>Actinomycetes</taxon>
        <taxon>Pseudonocardiales</taxon>
        <taxon>Pseudonocardiaceae</taxon>
        <taxon>Amycolatopsis</taxon>
    </lineage>
</organism>
<sequence>MTKPFRLVCLALMSCVVLVAGCANVPEESQPEVVTPRGAQVSSPDVKEPDRNLDALSVVRAFVHASALPTENNAGARVYLDEQVRQKWSPVQGFTVIDDTFGTVYDTSQPQDQNERSVVLRGFTVGELGADAAFISGKRSYEWSYKVRRQADGQWRLLDPPPNIVLAESDFIANYFRVPVYFIAPESNVLVPDLRYVAAKPQSGLPGRVVNLLLDGPSNGLVGAVRTAIPDQTTLETNVQAGKDGALVVPLSGVGDQGQDIRKLMAAQIVQSLQSVTTSRVQLLGDGRSLVTGHDAWLPSELPSNGGLTAPAFELQGLMVVNGRVRSLADGQPVSGSAGDGSVGVLSAAQSLDGKRLALVENDHGKQQLRIGEFGGEMPRVSLYGSSLTRPTWRPTLTAGGVASELWTVVDNRQVLRVSRSADGRWLPQVVNADEIAATGQITALRLSRDGTRAALIVNGQLVIASVARAQDSVTLRMPKTIRGGELSGVVDVDWAGADIVIVATNSASQPVVKVPIDGLRADPFNSSNLTPPVHAVAAAPGRSVMVADAGGLWTALDIGEVWRPHQPAPLNGVETPFYPG</sequence>
<keyword evidence="2" id="KW-0732">Signal</keyword>